<name>A0A5B7JUU8_PORTR</name>
<proteinExistence type="predicted"/>
<keyword evidence="2" id="KW-1185">Reference proteome</keyword>
<reference evidence="1 2" key="1">
    <citation type="submission" date="2019-05" db="EMBL/GenBank/DDBJ databases">
        <title>Another draft genome of Portunus trituberculatus and its Hox gene families provides insights of decapod evolution.</title>
        <authorList>
            <person name="Jeong J.-H."/>
            <person name="Song I."/>
            <person name="Kim S."/>
            <person name="Choi T."/>
            <person name="Kim D."/>
            <person name="Ryu S."/>
            <person name="Kim W."/>
        </authorList>
    </citation>
    <scope>NUCLEOTIDE SEQUENCE [LARGE SCALE GENOMIC DNA]</scope>
    <source>
        <tissue evidence="1">Muscle</tissue>
    </source>
</reference>
<accession>A0A5B7JUU8</accession>
<gene>
    <name evidence="1" type="ORF">E2C01_093458</name>
</gene>
<evidence type="ECO:0000313" key="2">
    <source>
        <dbReference type="Proteomes" id="UP000324222"/>
    </source>
</evidence>
<dbReference type="Proteomes" id="UP000324222">
    <property type="component" value="Unassembled WGS sequence"/>
</dbReference>
<protein>
    <submittedName>
        <fullName evidence="1">Uncharacterized protein</fullName>
    </submittedName>
</protein>
<organism evidence="1 2">
    <name type="scientific">Portunus trituberculatus</name>
    <name type="common">Swimming crab</name>
    <name type="synonym">Neptunus trituberculatus</name>
    <dbReference type="NCBI Taxonomy" id="210409"/>
    <lineage>
        <taxon>Eukaryota</taxon>
        <taxon>Metazoa</taxon>
        <taxon>Ecdysozoa</taxon>
        <taxon>Arthropoda</taxon>
        <taxon>Crustacea</taxon>
        <taxon>Multicrustacea</taxon>
        <taxon>Malacostraca</taxon>
        <taxon>Eumalacostraca</taxon>
        <taxon>Eucarida</taxon>
        <taxon>Decapoda</taxon>
        <taxon>Pleocyemata</taxon>
        <taxon>Brachyura</taxon>
        <taxon>Eubrachyura</taxon>
        <taxon>Portunoidea</taxon>
        <taxon>Portunidae</taxon>
        <taxon>Portuninae</taxon>
        <taxon>Portunus</taxon>
    </lineage>
</organism>
<dbReference type="AlphaFoldDB" id="A0A5B7JUU8"/>
<sequence length="201" mass="21895">MLEDGGSEGGELCWRLARPRASKRLLAVLPPFLPGRHHYHHSSCSPRQHQQSCYPRPLLPLSSDPMGLHLDWRLLLTTTLHHTTTTTTTAATHSLHREAGVVVTTTTTTAATHTHKEGEPHTNAHTGRDLRALITTTTKTPCQNKAEAVKNAAALTSLAFHSLQTARVPNTTLRHSSLLHGITRGSGAWDGRVWASGRGRA</sequence>
<dbReference type="EMBL" id="VSRR010112643">
    <property type="protein sequence ID" value="MPC98106.1"/>
    <property type="molecule type" value="Genomic_DNA"/>
</dbReference>
<comment type="caution">
    <text evidence="1">The sequence shown here is derived from an EMBL/GenBank/DDBJ whole genome shotgun (WGS) entry which is preliminary data.</text>
</comment>
<evidence type="ECO:0000313" key="1">
    <source>
        <dbReference type="EMBL" id="MPC98106.1"/>
    </source>
</evidence>